<keyword evidence="3" id="KW-1185">Reference proteome</keyword>
<gene>
    <name evidence="2" type="ORF">SAMN05216252_14925</name>
</gene>
<evidence type="ECO:0000313" key="3">
    <source>
        <dbReference type="Proteomes" id="UP000198280"/>
    </source>
</evidence>
<dbReference type="AlphaFoldDB" id="A0A239NUC5"/>
<name>A0A239NUC5_9ACTN</name>
<evidence type="ECO:0000256" key="1">
    <source>
        <dbReference type="SAM" id="MobiDB-lite"/>
    </source>
</evidence>
<reference evidence="2 3" key="1">
    <citation type="submission" date="2017-06" db="EMBL/GenBank/DDBJ databases">
        <authorList>
            <person name="Kim H.J."/>
            <person name="Triplett B.A."/>
        </authorList>
    </citation>
    <scope>NUCLEOTIDE SEQUENCE [LARGE SCALE GENOMIC DNA]</scope>
    <source>
        <strain evidence="2 3">CGMCC 4.1858</strain>
    </source>
</reference>
<feature type="region of interest" description="Disordered" evidence="1">
    <location>
        <begin position="14"/>
        <end position="37"/>
    </location>
</feature>
<organism evidence="2 3">
    <name type="scientific">Actinacidiphila glaucinigra</name>
    <dbReference type="NCBI Taxonomy" id="235986"/>
    <lineage>
        <taxon>Bacteria</taxon>
        <taxon>Bacillati</taxon>
        <taxon>Actinomycetota</taxon>
        <taxon>Actinomycetes</taxon>
        <taxon>Kitasatosporales</taxon>
        <taxon>Streptomycetaceae</taxon>
        <taxon>Actinacidiphila</taxon>
    </lineage>
</organism>
<evidence type="ECO:0000313" key="2">
    <source>
        <dbReference type="EMBL" id="SNT58467.1"/>
    </source>
</evidence>
<proteinExistence type="predicted"/>
<dbReference type="EMBL" id="FZOF01000049">
    <property type="protein sequence ID" value="SNT58467.1"/>
    <property type="molecule type" value="Genomic_DNA"/>
</dbReference>
<sequence length="66" mass="6898">MVRIAGQFGRVYLLQGPSTAGPSPDRSPSLGRPNETTAGCNGLAWIMDAPREVLSEGEVNNLLDGG</sequence>
<protein>
    <submittedName>
        <fullName evidence="2">Uncharacterized protein</fullName>
    </submittedName>
</protein>
<dbReference type="Proteomes" id="UP000198280">
    <property type="component" value="Unassembled WGS sequence"/>
</dbReference>
<accession>A0A239NUC5</accession>